<evidence type="ECO:0000256" key="1">
    <source>
        <dbReference type="ARBA" id="ARBA00023002"/>
    </source>
</evidence>
<dbReference type="RefSeq" id="WP_215352041.1">
    <property type="nucleotide sequence ID" value="NZ_BAAAFE010000008.1"/>
</dbReference>
<dbReference type="Gene3D" id="3.50.50.60">
    <property type="entry name" value="FAD/NAD(P)-binding domain"/>
    <property type="match status" value="1"/>
</dbReference>
<name>A0ABN1M897_9SPHN</name>
<keyword evidence="1" id="KW-0560">Oxidoreductase</keyword>
<sequence length="516" mass="55088">MSSSTKADSCDVLIVGAGPTGLTLALLLARRGVTVIVAERATEPYALPRAAHIDHQILRVFQELGIAEAIVATCRHSPRYDFVTADGQVLLRLDGADRIAAGGWHSANMIHQPSIERLLREAVAAQPNIELRAGWRLTGLGGGCDAPAAEFATEQGAQLVRPRFLVGADGARSTVRDLAGIGIDDLDFDESWLIVDTIVNDVSRLPEVNLQVCDPTRPTTCVLMGEGRHRWEFMVKPGETPDDLLDDPMIGRLLEPWDVAGAVEIERKAVYRFSARIAEQWQRGAIFLAGDAAHQMPPFAGQGLCSGIRDAANLAWKIAAVVKGEAAAAILETYQPEREPNVRAIVGLAMMMGRTVCITDPDAAAARDAQMLAARAANPQSAAAAAFPDILTGLIHAGTPGAGSYFPQPKAGPRRLDDLLGPGPWVVARETPPSSSAVPCYSLDDIEPFGAEVRHWLDDHGAEAVLVRADRYVFGSGPADELTARYLADLRGHPAARSGQGRDPAISDRGIASVSR</sequence>
<dbReference type="Gene3D" id="3.30.70.2450">
    <property type="match status" value="1"/>
</dbReference>
<dbReference type="EMBL" id="BAAAFE010000008">
    <property type="protein sequence ID" value="GAA0865535.1"/>
    <property type="molecule type" value="Genomic_DNA"/>
</dbReference>
<comment type="caution">
    <text evidence="4">The sequence shown here is derived from an EMBL/GenBank/DDBJ whole genome shotgun (WGS) entry which is preliminary data.</text>
</comment>
<keyword evidence="5" id="KW-1185">Reference proteome</keyword>
<accession>A0ABN1M897</accession>
<dbReference type="InterPro" id="IPR002938">
    <property type="entry name" value="FAD-bd"/>
</dbReference>
<feature type="domain" description="FAD-binding" evidence="3">
    <location>
        <begin position="10"/>
        <end position="346"/>
    </location>
</feature>
<dbReference type="PANTHER" id="PTHR43476">
    <property type="entry name" value="3-(3-HYDROXY-PHENYL)PROPIONATE/3-HYDROXYCINNAMIC ACID HYDROXYLASE"/>
    <property type="match status" value="1"/>
</dbReference>
<evidence type="ECO:0000313" key="5">
    <source>
        <dbReference type="Proteomes" id="UP001500738"/>
    </source>
</evidence>
<dbReference type="Pfam" id="PF01494">
    <property type="entry name" value="FAD_binding_3"/>
    <property type="match status" value="1"/>
</dbReference>
<feature type="region of interest" description="Disordered" evidence="2">
    <location>
        <begin position="494"/>
        <end position="516"/>
    </location>
</feature>
<dbReference type="SUPFAM" id="SSF51905">
    <property type="entry name" value="FAD/NAD(P)-binding domain"/>
    <property type="match status" value="1"/>
</dbReference>
<dbReference type="PRINTS" id="PR00420">
    <property type="entry name" value="RNGMNOXGNASE"/>
</dbReference>
<proteinExistence type="predicted"/>
<dbReference type="PANTHER" id="PTHR43476:SF3">
    <property type="entry name" value="FAD-BINDING MONOOXYGENASE"/>
    <property type="match status" value="1"/>
</dbReference>
<organism evidence="4 5">
    <name type="scientific">Sphingopyxis soli</name>
    <dbReference type="NCBI Taxonomy" id="592051"/>
    <lineage>
        <taxon>Bacteria</taxon>
        <taxon>Pseudomonadati</taxon>
        <taxon>Pseudomonadota</taxon>
        <taxon>Alphaproteobacteria</taxon>
        <taxon>Sphingomonadales</taxon>
        <taxon>Sphingomonadaceae</taxon>
        <taxon>Sphingopyxis</taxon>
    </lineage>
</organism>
<gene>
    <name evidence="4" type="ORF">GCM10009115_24480</name>
</gene>
<dbReference type="InterPro" id="IPR050631">
    <property type="entry name" value="PheA/TfdB_FAD_monoxygenase"/>
</dbReference>
<evidence type="ECO:0000259" key="3">
    <source>
        <dbReference type="Pfam" id="PF01494"/>
    </source>
</evidence>
<reference evidence="4 5" key="1">
    <citation type="journal article" date="2019" name="Int. J. Syst. Evol. Microbiol.">
        <title>The Global Catalogue of Microorganisms (GCM) 10K type strain sequencing project: providing services to taxonomists for standard genome sequencing and annotation.</title>
        <authorList>
            <consortium name="The Broad Institute Genomics Platform"/>
            <consortium name="The Broad Institute Genome Sequencing Center for Infectious Disease"/>
            <person name="Wu L."/>
            <person name="Ma J."/>
        </authorList>
    </citation>
    <scope>NUCLEOTIDE SEQUENCE [LARGE SCALE GENOMIC DNA]</scope>
    <source>
        <strain evidence="4 5">JCM 15910</strain>
    </source>
</reference>
<dbReference type="Proteomes" id="UP001500738">
    <property type="component" value="Unassembled WGS sequence"/>
</dbReference>
<protein>
    <submittedName>
        <fullName evidence="4">Bifunctional 3-(3-hydroxy-phenyl)propionate/3-hydroxycinnamic acid hydroxylase</fullName>
    </submittedName>
</protein>
<evidence type="ECO:0000313" key="4">
    <source>
        <dbReference type="EMBL" id="GAA0865535.1"/>
    </source>
</evidence>
<dbReference type="NCBIfam" id="NF004829">
    <property type="entry name" value="PRK06183.1-3"/>
    <property type="match status" value="1"/>
</dbReference>
<dbReference type="InterPro" id="IPR036188">
    <property type="entry name" value="FAD/NAD-bd_sf"/>
</dbReference>
<evidence type="ECO:0000256" key="2">
    <source>
        <dbReference type="SAM" id="MobiDB-lite"/>
    </source>
</evidence>